<keyword evidence="4" id="KW-0472">Membrane</keyword>
<feature type="domain" description="POTRA" evidence="7">
    <location>
        <begin position="113"/>
        <end position="182"/>
    </location>
</feature>
<dbReference type="Gene3D" id="2.40.160.50">
    <property type="entry name" value="membrane protein fhac: a member of the omp85/tpsb transporter family"/>
    <property type="match status" value="1"/>
</dbReference>
<feature type="domain" description="Bacterial surface antigen (D15)" evidence="6">
    <location>
        <begin position="289"/>
        <end position="589"/>
    </location>
</feature>
<evidence type="ECO:0000313" key="8">
    <source>
        <dbReference type="EMBL" id="SFV56800.1"/>
    </source>
</evidence>
<reference evidence="8" key="1">
    <citation type="submission" date="2016-10" db="EMBL/GenBank/DDBJ databases">
        <authorList>
            <person name="de Groot N.N."/>
        </authorList>
    </citation>
    <scope>NUCLEOTIDE SEQUENCE</scope>
</reference>
<dbReference type="GO" id="GO:0019867">
    <property type="term" value="C:outer membrane"/>
    <property type="evidence" value="ECO:0007669"/>
    <property type="project" value="InterPro"/>
</dbReference>
<accession>A0A1W1BT86</accession>
<name>A0A1W1BT86_9ZZZZ</name>
<keyword evidence="5" id="KW-0998">Cell outer membrane</keyword>
<comment type="subcellular location">
    <subcellularLocation>
        <location evidence="1">Membrane</location>
    </subcellularLocation>
</comment>
<dbReference type="AlphaFoldDB" id="A0A1W1BT86"/>
<evidence type="ECO:0000259" key="7">
    <source>
        <dbReference type="Pfam" id="PF07244"/>
    </source>
</evidence>
<evidence type="ECO:0000256" key="4">
    <source>
        <dbReference type="ARBA" id="ARBA00023136"/>
    </source>
</evidence>
<dbReference type="Pfam" id="PF07244">
    <property type="entry name" value="POTRA"/>
    <property type="match status" value="2"/>
</dbReference>
<dbReference type="Gene3D" id="3.10.20.310">
    <property type="entry name" value="membrane protein fhac"/>
    <property type="match status" value="2"/>
</dbReference>
<dbReference type="EMBL" id="FPHD01000040">
    <property type="protein sequence ID" value="SFV56800.1"/>
    <property type="molecule type" value="Genomic_DNA"/>
</dbReference>
<evidence type="ECO:0000259" key="6">
    <source>
        <dbReference type="Pfam" id="PF01103"/>
    </source>
</evidence>
<protein>
    <submittedName>
        <fullName evidence="8">Uncharacterized protein YtfM</fullName>
    </submittedName>
</protein>
<evidence type="ECO:0000256" key="2">
    <source>
        <dbReference type="ARBA" id="ARBA00022692"/>
    </source>
</evidence>
<dbReference type="PANTHER" id="PTHR12815:SF47">
    <property type="entry name" value="TRANSLOCATION AND ASSEMBLY MODULE SUBUNIT TAMA"/>
    <property type="match status" value="1"/>
</dbReference>
<evidence type="ECO:0000256" key="1">
    <source>
        <dbReference type="ARBA" id="ARBA00004370"/>
    </source>
</evidence>
<dbReference type="InterPro" id="IPR010827">
    <property type="entry name" value="BamA/TamA_POTRA"/>
</dbReference>
<evidence type="ECO:0000256" key="5">
    <source>
        <dbReference type="ARBA" id="ARBA00023237"/>
    </source>
</evidence>
<dbReference type="Pfam" id="PF01103">
    <property type="entry name" value="Omp85"/>
    <property type="match status" value="1"/>
</dbReference>
<organism evidence="8">
    <name type="scientific">hydrothermal vent metagenome</name>
    <dbReference type="NCBI Taxonomy" id="652676"/>
    <lineage>
        <taxon>unclassified sequences</taxon>
        <taxon>metagenomes</taxon>
        <taxon>ecological metagenomes</taxon>
    </lineage>
</organism>
<dbReference type="PANTHER" id="PTHR12815">
    <property type="entry name" value="SORTING AND ASSEMBLY MACHINERY SAMM50 PROTEIN FAMILY MEMBER"/>
    <property type="match status" value="1"/>
</dbReference>
<evidence type="ECO:0000256" key="3">
    <source>
        <dbReference type="ARBA" id="ARBA00022729"/>
    </source>
</evidence>
<proteinExistence type="predicted"/>
<sequence length="589" mass="66969">MKMYYKIIVFFLLFFSASLVSMAEEIILPTHEIHFEGQHYFDESVLQDALGVKTKSFFQFWKKDMPKIEDKLLPTLKMSLENFYDSEGFYDAHFGIKESNTTVTVNIKENKPVRISDINVSSDYDLVPLITLKKGQIFRAKDFIKVKSNIINSLLQKGYCSYDLDTKAYVDLEKHTVALRYLLAKGDICRFGETNIKGLESIEKKIIISRIVAKKGEKFDPKKIKESYNKVYGLDAFDSVMISTDRKFYNNVPIDITVKELSKPYHYEVGAGYDTFVGARVHGLITKRNFLGNAKKITLKASWSQKEQLLTLDFFKPLLFTLFDYGIDFGAQVGYSNLEYTGFKEKKTFGKLYLEHNEGRLNLRAGLGLENIEISLLDNLENNQVLKQAVKEGTFTLFYPYINAVYDARDSKLNPRYGYYLSAYMEYGIPYNAKASAYVKTLLEGRLIHTFGDLTLAGVAKFGVVDQTKNEVPESKLLFAGGSYFNRAYGYNEIGVILSPTADSIQGGSSMLNFSFEADYPIWGNLYGAVFTDNTMLTDKSYDFSGEYINTAGLGVRYMTPIGPFKLDVGWNIHDTSQYGISFQIGQSF</sequence>
<keyword evidence="2" id="KW-0812">Transmembrane</keyword>
<feature type="domain" description="POTRA" evidence="7">
    <location>
        <begin position="32"/>
        <end position="109"/>
    </location>
</feature>
<dbReference type="InterPro" id="IPR039910">
    <property type="entry name" value="D15-like"/>
</dbReference>
<dbReference type="InterPro" id="IPR000184">
    <property type="entry name" value="Bac_surfAg_D15"/>
</dbReference>
<gene>
    <name evidence="8" type="ORF">MNB_SV-8-211</name>
</gene>
<keyword evidence="3" id="KW-0732">Signal</keyword>